<keyword evidence="4" id="KW-0521">NADP</keyword>
<keyword evidence="5 9" id="KW-0560">Oxidoreductase</keyword>
<keyword evidence="9" id="KW-0503">Monooxygenase</keyword>
<evidence type="ECO:0000313" key="8">
    <source>
        <dbReference type="EMBL" id="GJD59454.1"/>
    </source>
</evidence>
<evidence type="ECO:0000256" key="4">
    <source>
        <dbReference type="ARBA" id="ARBA00022857"/>
    </source>
</evidence>
<evidence type="ECO:0000313" key="11">
    <source>
        <dbReference type="Proteomes" id="UP001055303"/>
    </source>
</evidence>
<dbReference type="SUPFAM" id="SSF51905">
    <property type="entry name" value="FAD/NAD(P)-binding domain"/>
    <property type="match status" value="1"/>
</dbReference>
<dbReference type="GO" id="GO:0004499">
    <property type="term" value="F:N,N-dimethylaniline monooxygenase activity"/>
    <property type="evidence" value="ECO:0007669"/>
    <property type="project" value="InterPro"/>
</dbReference>
<keyword evidence="11" id="KW-1185">Reference proteome</keyword>
<evidence type="ECO:0000256" key="1">
    <source>
        <dbReference type="ARBA" id="ARBA00009183"/>
    </source>
</evidence>
<keyword evidence="2" id="KW-0285">Flavoprotein</keyword>
<accession>A0A564G644</accession>
<dbReference type="InterPro" id="IPR000960">
    <property type="entry name" value="Flavin_mOase"/>
</dbReference>
<reference evidence="8" key="2">
    <citation type="journal article" date="2021" name="Front. Microbiol.">
        <title>Comprehensive Comparative Genomics and Phenotyping of Methylobacterium Species.</title>
        <authorList>
            <person name="Alessa O."/>
            <person name="Ogura Y."/>
            <person name="Fujitani Y."/>
            <person name="Takami H."/>
            <person name="Hayashi T."/>
            <person name="Sahin N."/>
            <person name="Tani A."/>
        </authorList>
    </citation>
    <scope>NUCLEOTIDE SEQUENCE</scope>
    <source>
        <strain evidence="8">DSM 22415</strain>
    </source>
</reference>
<evidence type="ECO:0000313" key="9">
    <source>
        <dbReference type="EMBL" id="VUF15807.1"/>
    </source>
</evidence>
<dbReference type="Gene3D" id="3.50.50.60">
    <property type="entry name" value="FAD/NAD(P)-binding domain"/>
    <property type="match status" value="2"/>
</dbReference>
<dbReference type="OrthoDB" id="9790219at2"/>
<reference evidence="8" key="3">
    <citation type="submission" date="2021-08" db="EMBL/GenBank/DDBJ databases">
        <authorList>
            <person name="Tani A."/>
            <person name="Ola A."/>
            <person name="Ogura Y."/>
            <person name="Katsura K."/>
            <person name="Hayashi T."/>
        </authorList>
    </citation>
    <scope>NUCLEOTIDE SEQUENCE</scope>
    <source>
        <strain evidence="8">DSM 22415</strain>
    </source>
</reference>
<reference evidence="9 10" key="1">
    <citation type="submission" date="2019-06" db="EMBL/GenBank/DDBJ databases">
        <authorList>
            <person name="Rodrigo-Torres L."/>
            <person name="Arahal R. D."/>
            <person name="Lucena T."/>
        </authorList>
    </citation>
    <scope>NUCLEOTIDE SEQUENCE [LARGE SCALE GENOMIC DNA]</scope>
    <source>
        <strain evidence="9 10">SW08-7</strain>
    </source>
</reference>
<dbReference type="AlphaFoldDB" id="A0A564G644"/>
<evidence type="ECO:0000313" key="10">
    <source>
        <dbReference type="Proteomes" id="UP000401717"/>
    </source>
</evidence>
<organism evidence="9 10">
    <name type="scientific">Methylobacterium dankookense</name>
    <dbReference type="NCBI Taxonomy" id="560405"/>
    <lineage>
        <taxon>Bacteria</taxon>
        <taxon>Pseudomonadati</taxon>
        <taxon>Pseudomonadota</taxon>
        <taxon>Alphaproteobacteria</taxon>
        <taxon>Hyphomicrobiales</taxon>
        <taxon>Methylobacteriaceae</taxon>
        <taxon>Methylobacterium</taxon>
    </lineage>
</organism>
<evidence type="ECO:0000256" key="7">
    <source>
        <dbReference type="ARBA" id="ARBA00035159"/>
    </source>
</evidence>
<dbReference type="Pfam" id="PF00743">
    <property type="entry name" value="FMO-like"/>
    <property type="match status" value="1"/>
</dbReference>
<dbReference type="RefSeq" id="WP_144768742.1">
    <property type="nucleotide sequence ID" value="NZ_BPQI01000214.1"/>
</dbReference>
<dbReference type="InterPro" id="IPR050346">
    <property type="entry name" value="FMO-like"/>
</dbReference>
<dbReference type="InterPro" id="IPR020946">
    <property type="entry name" value="Flavin_mOase-like"/>
</dbReference>
<dbReference type="EMBL" id="BPQI01000214">
    <property type="protein sequence ID" value="GJD59454.1"/>
    <property type="molecule type" value="Genomic_DNA"/>
</dbReference>
<dbReference type="PIRSF" id="PIRSF000332">
    <property type="entry name" value="FMO"/>
    <property type="match status" value="1"/>
</dbReference>
<proteinExistence type="inferred from homology"/>
<keyword evidence="3" id="KW-0274">FAD</keyword>
<dbReference type="EC" id="1.14.13.148" evidence="6"/>
<dbReference type="Proteomes" id="UP001055303">
    <property type="component" value="Unassembled WGS sequence"/>
</dbReference>
<dbReference type="PANTHER" id="PTHR23023">
    <property type="entry name" value="DIMETHYLANILINE MONOOXYGENASE"/>
    <property type="match status" value="1"/>
</dbReference>
<name>A0A564G644_9HYPH</name>
<evidence type="ECO:0000256" key="6">
    <source>
        <dbReference type="ARBA" id="ARBA00034528"/>
    </source>
</evidence>
<evidence type="ECO:0000256" key="2">
    <source>
        <dbReference type="ARBA" id="ARBA00022630"/>
    </source>
</evidence>
<dbReference type="Proteomes" id="UP000401717">
    <property type="component" value="Unassembled WGS sequence"/>
</dbReference>
<evidence type="ECO:0000256" key="3">
    <source>
        <dbReference type="ARBA" id="ARBA00022827"/>
    </source>
</evidence>
<dbReference type="GO" id="GO:0050660">
    <property type="term" value="F:flavin adenine dinucleotide binding"/>
    <property type="evidence" value="ECO:0007669"/>
    <property type="project" value="InterPro"/>
</dbReference>
<dbReference type="InterPro" id="IPR036188">
    <property type="entry name" value="FAD/NAD-bd_sf"/>
</dbReference>
<dbReference type="EMBL" id="CABFVH010000071">
    <property type="protein sequence ID" value="VUF15807.1"/>
    <property type="molecule type" value="Genomic_DNA"/>
</dbReference>
<comment type="similarity">
    <text evidence="1">Belongs to the FMO family.</text>
</comment>
<dbReference type="GO" id="GO:0050661">
    <property type="term" value="F:NADP binding"/>
    <property type="evidence" value="ECO:0007669"/>
    <property type="project" value="InterPro"/>
</dbReference>
<dbReference type="PRINTS" id="PR00370">
    <property type="entry name" value="FMOXYGENASE"/>
</dbReference>
<dbReference type="GO" id="GO:0034899">
    <property type="term" value="F:trimethylamine monooxygenase activity"/>
    <property type="evidence" value="ECO:0007669"/>
    <property type="project" value="UniProtKB-EC"/>
</dbReference>
<gene>
    <name evidence="8" type="ORF">IFDJLNFL_5382</name>
    <name evidence="9" type="ORF">MTDSW087_05554</name>
</gene>
<evidence type="ECO:0000256" key="5">
    <source>
        <dbReference type="ARBA" id="ARBA00023002"/>
    </source>
</evidence>
<sequence length="511" mass="56209">MITQRNVCVIGSGISGLAAAKAFRERGHHVTVLERGPDLGGVWEPSRSYPNVKTQTPKDIYAFSEAPMPTDYPEWPSGGQVFSYLRSYAERFGLVPLIRYGQSVTELKKRTGLGWDVTTKGQDGAANTKTYDFVAICTGQFSHMNKPAHPGADAFRAAGGTILHSCEHNDAESVRGKRIVVLGYSKSATDVAVSAVKHGASAVTLVFLEPTWKIPYFFGGLINFKRILYCRAAESMFLPYNAGPLRRIAQKLATPLIWANWRALETLLTRQFKLNKNGLRPKTRIEDDIHCNLAVETPGFYKLVTEGKITAIQGTIASYEGSQAVLTTGQKVPADLVVMATGWRQDVPVLDGADRAKLIDADGQYRLYRWVVNPDLPDLGFVGFNSSFATNLSAELGANWLVRFMDGQLAHQPNRAEMEHEIARLRNWRQTERPSAKGYGGLCIAPYHNHHFASLLADIGVPTREANPLTALFAPLRPPVYADLLARAPAYRAEAAPRPASFKAVETPRAA</sequence>
<protein>
    <recommendedName>
        <fullName evidence="7">Trimethylamine monooxygenase</fullName>
        <ecNumber evidence="6">1.14.13.148</ecNumber>
    </recommendedName>
</protein>